<dbReference type="InterPro" id="IPR023631">
    <property type="entry name" value="Amidase_dom"/>
</dbReference>
<organism evidence="3 4">
    <name type="scientific">Tolypothrix tenuis PCC 7101</name>
    <dbReference type="NCBI Taxonomy" id="231146"/>
    <lineage>
        <taxon>Bacteria</taxon>
        <taxon>Bacillati</taxon>
        <taxon>Cyanobacteriota</taxon>
        <taxon>Cyanophyceae</taxon>
        <taxon>Nostocales</taxon>
        <taxon>Tolypothrichaceae</taxon>
        <taxon>Tolypothrix</taxon>
    </lineage>
</organism>
<dbReference type="Gene3D" id="3.90.1300.10">
    <property type="entry name" value="Amidase signature (AS) domain"/>
    <property type="match status" value="1"/>
</dbReference>
<evidence type="ECO:0000313" key="3">
    <source>
        <dbReference type="EMBL" id="BAZ00401.1"/>
    </source>
</evidence>
<keyword evidence="4" id="KW-1185">Reference proteome</keyword>
<dbReference type="Proteomes" id="UP000218785">
    <property type="component" value="Chromosome"/>
</dbReference>
<dbReference type="GO" id="GO:0003824">
    <property type="term" value="F:catalytic activity"/>
    <property type="evidence" value="ECO:0007669"/>
    <property type="project" value="InterPro"/>
</dbReference>
<comment type="similarity">
    <text evidence="1">Belongs to the amidase family.</text>
</comment>
<name>A0A1Z4N3Y4_9CYAN</name>
<dbReference type="KEGG" id="ttq:NIES37_43920"/>
<evidence type="ECO:0000256" key="1">
    <source>
        <dbReference type="ARBA" id="ARBA00009199"/>
    </source>
</evidence>
<dbReference type="Pfam" id="PF01425">
    <property type="entry name" value="Amidase"/>
    <property type="match status" value="1"/>
</dbReference>
<feature type="domain" description="Amidase" evidence="2">
    <location>
        <begin position="63"/>
        <end position="479"/>
    </location>
</feature>
<evidence type="ECO:0000313" key="4">
    <source>
        <dbReference type="Proteomes" id="UP000218785"/>
    </source>
</evidence>
<sequence>MTNLSIYRDIFPENPAKVTNLVENCRKNLKLLSSSRMNTTDLAFTPALELAQLIRRRELSPLELVNVYLERIERLNPQLGSYFTVTADLAIADAQAKTEILANSSELPPFFGVPISIKDLNPVAGVPCTYGNPALINNIPNYDDGIVTRIKQAGFIILGKTATSEVGSFPYSEPMGFPPARNPWNLDYTPGGSSGGAAASVAAGLSAIAQGSDGGGSIRGPAACCGLVGIKPSRGRVSNAPVGDRLSGIATNGPIARTVADAAALLDTISGYVVGDPYWLPDPETSFLSATEKPPQELQIAYTTIIPPLGEADSSCEQGVLQTVKLLAQLGHKVVEKSPDFSGLIEPFPIIWQAGVGASGIPAEVLQPMNRWLLARSGSAGEYLQAVSQMQIAARQIVGFFHNVDVLVLPVYLHSPIRVGEWADLSPEDTLKEIINWIAPCPAANATGQPAIALPVGFDSNGLPISVQLVGKPGAEATLISLAAQLEAANPWIQNRPAFAI</sequence>
<evidence type="ECO:0000259" key="2">
    <source>
        <dbReference type="Pfam" id="PF01425"/>
    </source>
</evidence>
<dbReference type="SUPFAM" id="SSF75304">
    <property type="entry name" value="Amidase signature (AS) enzymes"/>
    <property type="match status" value="1"/>
</dbReference>
<protein>
    <submittedName>
        <fullName evidence="3">Amidase</fullName>
    </submittedName>
</protein>
<reference evidence="3 4" key="1">
    <citation type="submission" date="2017-06" db="EMBL/GenBank/DDBJ databases">
        <title>Genome sequencing of cyanobaciteial culture collection at National Institute for Environmental Studies (NIES).</title>
        <authorList>
            <person name="Hirose Y."/>
            <person name="Shimura Y."/>
            <person name="Fujisawa T."/>
            <person name="Nakamura Y."/>
            <person name="Kawachi M."/>
        </authorList>
    </citation>
    <scope>NUCLEOTIDE SEQUENCE [LARGE SCALE GENOMIC DNA]</scope>
    <source>
        <strain evidence="3 4">NIES-37</strain>
    </source>
</reference>
<dbReference type="InterPro" id="IPR036928">
    <property type="entry name" value="AS_sf"/>
</dbReference>
<dbReference type="InterPro" id="IPR020556">
    <property type="entry name" value="Amidase_CS"/>
</dbReference>
<dbReference type="InterPro" id="IPR000120">
    <property type="entry name" value="Amidase"/>
</dbReference>
<dbReference type="AlphaFoldDB" id="A0A1Z4N3Y4"/>
<dbReference type="PROSITE" id="PS00571">
    <property type="entry name" value="AMIDASES"/>
    <property type="match status" value="1"/>
</dbReference>
<dbReference type="EMBL" id="AP018248">
    <property type="protein sequence ID" value="BAZ00401.1"/>
    <property type="molecule type" value="Genomic_DNA"/>
</dbReference>
<dbReference type="PANTHER" id="PTHR11895:SF7">
    <property type="entry name" value="GLUTAMYL-TRNA(GLN) AMIDOTRANSFERASE SUBUNIT A, MITOCHONDRIAL"/>
    <property type="match status" value="1"/>
</dbReference>
<proteinExistence type="inferred from homology"/>
<accession>A0A1Z4N3Y4</accession>
<gene>
    <name evidence="3" type="ORF">NIES37_43920</name>
</gene>
<dbReference type="PANTHER" id="PTHR11895">
    <property type="entry name" value="TRANSAMIDASE"/>
    <property type="match status" value="1"/>
</dbReference>